<gene>
    <name evidence="5" type="ORF">SAMN05445850_2171</name>
</gene>
<dbReference type="PROSITE" id="PS51677">
    <property type="entry name" value="NODB"/>
    <property type="match status" value="1"/>
</dbReference>
<dbReference type="GO" id="GO:0016810">
    <property type="term" value="F:hydrolase activity, acting on carbon-nitrogen (but not peptide) bonds"/>
    <property type="evidence" value="ECO:0007669"/>
    <property type="project" value="InterPro"/>
</dbReference>
<keyword evidence="2" id="KW-0732">Signal</keyword>
<keyword evidence="3" id="KW-0472">Membrane</keyword>
<evidence type="ECO:0000256" key="2">
    <source>
        <dbReference type="ARBA" id="ARBA00022729"/>
    </source>
</evidence>
<sequence length="317" mass="36199">MNKTQATGASARSHLSDSYRGRRMKRYKMLVKEMLAGFVLISGLAWFTRKVLWRDRVAVLLYHDPDPDTLDRHLTYLRKLCEFVPLTDVSAPGRGRPRVAITLDDGHAGNAKLLPVFIKHNVRPTIFLCSRIVGRARSHWWLHPGSLRVGHERLKRMTNDERLAALAAQGYQQDGDDRPTGLSIEAMQAMREHIDFQAHTRFHPILTHCSNAESEAEIRDSRHEIAALLQQPCEHFAYPNGNYGEREVEFVRAAGFKTARTCDIGWNDQHTDPYRLRTIIIDDAASTLRFAAQLSGIALFLRYLREGGGWRGKFPQF</sequence>
<evidence type="ECO:0000256" key="3">
    <source>
        <dbReference type="SAM" id="Phobius"/>
    </source>
</evidence>
<evidence type="ECO:0000313" key="6">
    <source>
        <dbReference type="Proteomes" id="UP000199365"/>
    </source>
</evidence>
<reference evidence="6" key="1">
    <citation type="submission" date="2016-10" db="EMBL/GenBank/DDBJ databases">
        <authorList>
            <person name="Varghese N."/>
            <person name="Submissions S."/>
        </authorList>
    </citation>
    <scope>NUCLEOTIDE SEQUENCE [LARGE SCALE GENOMIC DNA]</scope>
    <source>
        <strain evidence="6">DUS833</strain>
    </source>
</reference>
<dbReference type="EMBL" id="FNKX01000001">
    <property type="protein sequence ID" value="SDQ93244.1"/>
    <property type="molecule type" value="Genomic_DNA"/>
</dbReference>
<proteinExistence type="predicted"/>
<comment type="subcellular location">
    <subcellularLocation>
        <location evidence="1">Secreted</location>
    </subcellularLocation>
</comment>
<keyword evidence="3" id="KW-1133">Transmembrane helix</keyword>
<protein>
    <submittedName>
        <fullName evidence="5">Polysaccharide deacetylase</fullName>
    </submittedName>
</protein>
<dbReference type="InterPro" id="IPR011330">
    <property type="entry name" value="Glyco_hydro/deAcase_b/a-brl"/>
</dbReference>
<accession>A0A1H1EXI8</accession>
<dbReference type="STRING" id="157910.SAMN05445850_2171"/>
<evidence type="ECO:0000256" key="1">
    <source>
        <dbReference type="ARBA" id="ARBA00004613"/>
    </source>
</evidence>
<dbReference type="PANTHER" id="PTHR34216">
    <property type="match status" value="1"/>
</dbReference>
<dbReference type="CDD" id="cd10918">
    <property type="entry name" value="CE4_NodB_like_5s_6s"/>
    <property type="match status" value="1"/>
</dbReference>
<keyword evidence="3" id="KW-0812">Transmembrane</keyword>
<feature type="domain" description="NodB homology" evidence="4">
    <location>
        <begin position="97"/>
        <end position="317"/>
    </location>
</feature>
<dbReference type="PANTHER" id="PTHR34216:SF3">
    <property type="entry name" value="POLY-BETA-1,6-N-ACETYL-D-GLUCOSAMINE N-DEACETYLASE"/>
    <property type="match status" value="1"/>
</dbReference>
<dbReference type="Gene3D" id="3.20.20.370">
    <property type="entry name" value="Glycoside hydrolase/deacetylase"/>
    <property type="match status" value="1"/>
</dbReference>
<dbReference type="AlphaFoldDB" id="A0A1H1EXI8"/>
<name>A0A1H1EXI8_9BURK</name>
<organism evidence="5 6">
    <name type="scientific">Paraburkholderia tuberum</name>
    <dbReference type="NCBI Taxonomy" id="157910"/>
    <lineage>
        <taxon>Bacteria</taxon>
        <taxon>Pseudomonadati</taxon>
        <taxon>Pseudomonadota</taxon>
        <taxon>Betaproteobacteria</taxon>
        <taxon>Burkholderiales</taxon>
        <taxon>Burkholderiaceae</taxon>
        <taxon>Paraburkholderia</taxon>
    </lineage>
</organism>
<dbReference type="InterPro" id="IPR051398">
    <property type="entry name" value="Polysacch_Deacetylase"/>
</dbReference>
<dbReference type="SUPFAM" id="SSF88713">
    <property type="entry name" value="Glycoside hydrolase/deacetylase"/>
    <property type="match status" value="1"/>
</dbReference>
<dbReference type="Pfam" id="PF01522">
    <property type="entry name" value="Polysacc_deac_1"/>
    <property type="match status" value="1"/>
</dbReference>
<dbReference type="GO" id="GO:0005576">
    <property type="term" value="C:extracellular region"/>
    <property type="evidence" value="ECO:0007669"/>
    <property type="project" value="UniProtKB-SubCell"/>
</dbReference>
<evidence type="ECO:0000259" key="4">
    <source>
        <dbReference type="PROSITE" id="PS51677"/>
    </source>
</evidence>
<feature type="transmembrane region" description="Helical" evidence="3">
    <location>
        <begin position="29"/>
        <end position="47"/>
    </location>
</feature>
<dbReference type="Proteomes" id="UP000199365">
    <property type="component" value="Unassembled WGS sequence"/>
</dbReference>
<dbReference type="InterPro" id="IPR002509">
    <property type="entry name" value="NODB_dom"/>
</dbReference>
<keyword evidence="6" id="KW-1185">Reference proteome</keyword>
<evidence type="ECO:0000313" key="5">
    <source>
        <dbReference type="EMBL" id="SDQ93244.1"/>
    </source>
</evidence>
<dbReference type="GO" id="GO:0005975">
    <property type="term" value="P:carbohydrate metabolic process"/>
    <property type="evidence" value="ECO:0007669"/>
    <property type="project" value="InterPro"/>
</dbReference>